<reference evidence="2" key="2">
    <citation type="journal article" date="2021" name="PeerJ">
        <title>Extensive microbial diversity within the chicken gut microbiome revealed by metagenomics and culture.</title>
        <authorList>
            <person name="Gilroy R."/>
            <person name="Ravi A."/>
            <person name="Getino M."/>
            <person name="Pursley I."/>
            <person name="Horton D.L."/>
            <person name="Alikhan N.F."/>
            <person name="Baker D."/>
            <person name="Gharbi K."/>
            <person name="Hall N."/>
            <person name="Watson M."/>
            <person name="Adriaenssens E.M."/>
            <person name="Foster-Nyarko E."/>
            <person name="Jarju S."/>
            <person name="Secka A."/>
            <person name="Antonio M."/>
            <person name="Oren A."/>
            <person name="Chaudhuri R.R."/>
            <person name="La Ragione R."/>
            <person name="Hildebrand F."/>
            <person name="Pallen M.J."/>
        </authorList>
    </citation>
    <scope>NUCLEOTIDE SEQUENCE</scope>
    <source>
        <strain evidence="2">CHK193-30670</strain>
    </source>
</reference>
<organism evidence="2 3">
    <name type="scientific">Candidatus Aphodocola excrementigallinarum</name>
    <dbReference type="NCBI Taxonomy" id="2840670"/>
    <lineage>
        <taxon>Bacteria</taxon>
        <taxon>Bacillati</taxon>
        <taxon>Bacillota</taxon>
        <taxon>Bacilli</taxon>
        <taxon>Candidatus Aphodocola</taxon>
    </lineage>
</organism>
<dbReference type="EMBL" id="DVMT01000020">
    <property type="protein sequence ID" value="HIU40059.1"/>
    <property type="molecule type" value="Genomic_DNA"/>
</dbReference>
<comment type="caution">
    <text evidence="2">The sequence shown here is derived from an EMBL/GenBank/DDBJ whole genome shotgun (WGS) entry which is preliminary data.</text>
</comment>
<proteinExistence type="predicted"/>
<sequence length="678" mass="79247">MQDLLTYLRNNDSRIKEIEKDEKTSLSNATGDLLTRLKDKENELDNASDERKRVINIEIQSIKNDIEIEKDQTKSLYSVKKLNIQKDSFDKILNYAQDIKEDLTDTISVKEDELKTIKNNIFKANDSNNFELVKELSEKAHGVNSNIINYKNVLDDVNNLTNDIENTMNKMGDLTFEGIDAILKGYKSNIMEIEILLGHANEKTDKSNNIEKTGIKKKEEPKALEDDDKEIKEKIAKINELLNKAENEKDEKALNDAIDLINTLPDGEDKNKLQAKADEIKEKLKKKPEEVIAVQKAEKAIEIAFKTEKKEDIKKAYDLIEKIKDASKKEELTKKLDDIVKNITSNFMIRLNNLINRFEENKFAKVKREEVVQLVDDFDNLYKEEIPEINFSKKEVAKDVKGVVLRYNSTKQKEYQENKEVEVDKKGKIKKIFNAFKRFIELRPLISGTKLLAKFFKTRLAKNVQKGNEEKVKKYEKRIKEMDIINSVTMFRKKNDIAKMSPKLYKNGVKGLDDKEKEKYTIDQNVISSIMLKQLLKKTAEDVYKDKLRVKTVIGQWLDLYSRIGNDDIIVSDTLKRESIAYSRKDVYDKICDFLVDARYAGTISKEQYEAYLDEMLNIGFYKRGYDDFYEIPSVKYEDDSYYDELKDKEEYYENPVVYKDVDKDNEEYEQPIPYIKK</sequence>
<feature type="coiled-coil region" evidence="1">
    <location>
        <begin position="30"/>
        <end position="57"/>
    </location>
</feature>
<evidence type="ECO:0000313" key="2">
    <source>
        <dbReference type="EMBL" id="HIU40059.1"/>
    </source>
</evidence>
<dbReference type="AlphaFoldDB" id="A0A9D1LHL3"/>
<evidence type="ECO:0000256" key="1">
    <source>
        <dbReference type="SAM" id="Coils"/>
    </source>
</evidence>
<evidence type="ECO:0000313" key="3">
    <source>
        <dbReference type="Proteomes" id="UP000824074"/>
    </source>
</evidence>
<keyword evidence="1" id="KW-0175">Coiled coil</keyword>
<accession>A0A9D1LHL3</accession>
<protein>
    <submittedName>
        <fullName evidence="2">Uncharacterized protein</fullName>
    </submittedName>
</protein>
<reference evidence="2" key="1">
    <citation type="submission" date="2020-10" db="EMBL/GenBank/DDBJ databases">
        <authorList>
            <person name="Gilroy R."/>
        </authorList>
    </citation>
    <scope>NUCLEOTIDE SEQUENCE</scope>
    <source>
        <strain evidence="2">CHK193-30670</strain>
    </source>
</reference>
<dbReference type="Proteomes" id="UP000824074">
    <property type="component" value="Unassembled WGS sequence"/>
</dbReference>
<name>A0A9D1LHL3_9FIRM</name>
<gene>
    <name evidence="2" type="ORF">IAB68_01990</name>
</gene>
<feature type="coiled-coil region" evidence="1">
    <location>
        <begin position="224"/>
        <end position="290"/>
    </location>
</feature>